<dbReference type="SUPFAM" id="SSF52047">
    <property type="entry name" value="RNI-like"/>
    <property type="match status" value="1"/>
</dbReference>
<keyword evidence="3" id="KW-1185">Reference proteome</keyword>
<dbReference type="Gene3D" id="3.80.10.10">
    <property type="entry name" value="Ribonuclease Inhibitor"/>
    <property type="match status" value="1"/>
</dbReference>
<dbReference type="InterPro" id="IPR057207">
    <property type="entry name" value="FBXL15_LRR"/>
</dbReference>
<dbReference type="Proteomes" id="UP000222542">
    <property type="component" value="Unassembled WGS sequence"/>
</dbReference>
<feature type="domain" description="F-box/LRR-repeat protein 15-like leucin rich repeat" evidence="1">
    <location>
        <begin position="137"/>
        <end position="223"/>
    </location>
</feature>
<comment type="caution">
    <text evidence="2">The sequence shown here is derived from an EMBL/GenBank/DDBJ whole genome shotgun (WGS) entry which is preliminary data.</text>
</comment>
<accession>A0A2G2Z6F6</accession>
<reference evidence="2 3" key="2">
    <citation type="journal article" date="2017" name="Genome Biol.">
        <title>New reference genome sequences of hot pepper reveal the massive evolution of plant disease-resistance genes by retroduplication.</title>
        <authorList>
            <person name="Kim S."/>
            <person name="Park J."/>
            <person name="Yeom S.I."/>
            <person name="Kim Y.M."/>
            <person name="Seo E."/>
            <person name="Kim K.T."/>
            <person name="Kim M.S."/>
            <person name="Lee J.M."/>
            <person name="Cheong K."/>
            <person name="Shin H.S."/>
            <person name="Kim S.B."/>
            <person name="Han K."/>
            <person name="Lee J."/>
            <person name="Park M."/>
            <person name="Lee H.A."/>
            <person name="Lee H.Y."/>
            <person name="Lee Y."/>
            <person name="Oh S."/>
            <person name="Lee J.H."/>
            <person name="Choi E."/>
            <person name="Choi E."/>
            <person name="Lee S.E."/>
            <person name="Jeon J."/>
            <person name="Kim H."/>
            <person name="Choi G."/>
            <person name="Song H."/>
            <person name="Lee J."/>
            <person name="Lee S.C."/>
            <person name="Kwon J.K."/>
            <person name="Lee H.Y."/>
            <person name="Koo N."/>
            <person name="Hong Y."/>
            <person name="Kim R.W."/>
            <person name="Kang W.H."/>
            <person name="Huh J.H."/>
            <person name="Kang B.C."/>
            <person name="Yang T.J."/>
            <person name="Lee Y.H."/>
            <person name="Bennetzen J.L."/>
            <person name="Choi D."/>
        </authorList>
    </citation>
    <scope>NUCLEOTIDE SEQUENCE [LARGE SCALE GENOMIC DNA]</scope>
    <source>
        <strain evidence="3">cv. CM334</strain>
    </source>
</reference>
<evidence type="ECO:0000313" key="2">
    <source>
        <dbReference type="EMBL" id="PHT77559.1"/>
    </source>
</evidence>
<dbReference type="EMBL" id="AYRZ02000007">
    <property type="protein sequence ID" value="PHT77559.1"/>
    <property type="molecule type" value="Genomic_DNA"/>
</dbReference>
<evidence type="ECO:0000259" key="1">
    <source>
        <dbReference type="Pfam" id="PF25372"/>
    </source>
</evidence>
<proteinExistence type="predicted"/>
<dbReference type="Pfam" id="PF25372">
    <property type="entry name" value="DUF7885"/>
    <property type="match status" value="1"/>
</dbReference>
<dbReference type="InterPro" id="IPR032675">
    <property type="entry name" value="LRR_dom_sf"/>
</dbReference>
<evidence type="ECO:0000313" key="3">
    <source>
        <dbReference type="Proteomes" id="UP000222542"/>
    </source>
</evidence>
<dbReference type="AlphaFoldDB" id="A0A2G2Z6F6"/>
<organism evidence="2 3">
    <name type="scientific">Capsicum annuum</name>
    <name type="common">Capsicum pepper</name>
    <dbReference type="NCBI Taxonomy" id="4072"/>
    <lineage>
        <taxon>Eukaryota</taxon>
        <taxon>Viridiplantae</taxon>
        <taxon>Streptophyta</taxon>
        <taxon>Embryophyta</taxon>
        <taxon>Tracheophyta</taxon>
        <taxon>Spermatophyta</taxon>
        <taxon>Magnoliopsida</taxon>
        <taxon>eudicotyledons</taxon>
        <taxon>Gunneridae</taxon>
        <taxon>Pentapetalae</taxon>
        <taxon>asterids</taxon>
        <taxon>lamiids</taxon>
        <taxon>Solanales</taxon>
        <taxon>Solanaceae</taxon>
        <taxon>Solanoideae</taxon>
        <taxon>Capsiceae</taxon>
        <taxon>Capsicum</taxon>
    </lineage>
</organism>
<dbReference type="Gramene" id="PHT77559">
    <property type="protein sequence ID" value="PHT77559"/>
    <property type="gene ID" value="T459_21081"/>
</dbReference>
<name>A0A2G2Z6F6_CAPAN</name>
<dbReference type="SMART" id="SM00367">
    <property type="entry name" value="LRR_CC"/>
    <property type="match status" value="2"/>
</dbReference>
<gene>
    <name evidence="2" type="ORF">T459_21081</name>
</gene>
<dbReference type="InterPro" id="IPR006553">
    <property type="entry name" value="Leu-rich_rpt_Cys-con_subtyp"/>
</dbReference>
<reference evidence="2 3" key="1">
    <citation type="journal article" date="2014" name="Nat. Genet.">
        <title>Genome sequence of the hot pepper provides insights into the evolution of pungency in Capsicum species.</title>
        <authorList>
            <person name="Kim S."/>
            <person name="Park M."/>
            <person name="Yeom S.I."/>
            <person name="Kim Y.M."/>
            <person name="Lee J.M."/>
            <person name="Lee H.A."/>
            <person name="Seo E."/>
            <person name="Choi J."/>
            <person name="Cheong K."/>
            <person name="Kim K.T."/>
            <person name="Jung K."/>
            <person name="Lee G.W."/>
            <person name="Oh S.K."/>
            <person name="Bae C."/>
            <person name="Kim S.B."/>
            <person name="Lee H.Y."/>
            <person name="Kim S.Y."/>
            <person name="Kim M.S."/>
            <person name="Kang B.C."/>
            <person name="Jo Y.D."/>
            <person name="Yang H.B."/>
            <person name="Jeong H.J."/>
            <person name="Kang W.H."/>
            <person name="Kwon J.K."/>
            <person name="Shin C."/>
            <person name="Lim J.Y."/>
            <person name="Park J.H."/>
            <person name="Huh J.H."/>
            <person name="Kim J.S."/>
            <person name="Kim B.D."/>
            <person name="Cohen O."/>
            <person name="Paran I."/>
            <person name="Suh M.C."/>
            <person name="Lee S.B."/>
            <person name="Kim Y.K."/>
            <person name="Shin Y."/>
            <person name="Noh S.J."/>
            <person name="Park J."/>
            <person name="Seo Y.S."/>
            <person name="Kwon S.Y."/>
            <person name="Kim H.A."/>
            <person name="Park J.M."/>
            <person name="Kim H.J."/>
            <person name="Choi S.B."/>
            <person name="Bosland P.W."/>
            <person name="Reeves G."/>
            <person name="Jo S.H."/>
            <person name="Lee B.W."/>
            <person name="Cho H.T."/>
            <person name="Choi H.S."/>
            <person name="Lee M.S."/>
            <person name="Yu Y."/>
            <person name="Do Choi Y."/>
            <person name="Park B.S."/>
            <person name="van Deynze A."/>
            <person name="Ashrafi H."/>
            <person name="Hill T."/>
            <person name="Kim W.T."/>
            <person name="Pai H.S."/>
            <person name="Ahn H.K."/>
            <person name="Yeam I."/>
            <person name="Giovannoni J.J."/>
            <person name="Rose J.K."/>
            <person name="Sorensen I."/>
            <person name="Lee S.J."/>
            <person name="Kim R.W."/>
            <person name="Choi I.Y."/>
            <person name="Choi B.S."/>
            <person name="Lim J.S."/>
            <person name="Lee Y.H."/>
            <person name="Choi D."/>
        </authorList>
    </citation>
    <scope>NUCLEOTIDE SEQUENCE [LARGE SCALE GENOMIC DNA]</scope>
    <source>
        <strain evidence="3">cv. CM334</strain>
    </source>
</reference>
<protein>
    <recommendedName>
        <fullName evidence="1">F-box/LRR-repeat protein 15-like leucin rich repeat domain-containing protein</fullName>
    </recommendedName>
</protein>
<sequence length="238" mass="25960">MPTKRKKAKFQSSDFVPLRSITAPKFAANTAHNKPGLHLADCMEIFSLSNYASKFNTEPAQKTESILGQSICTAASVTSSQNPIDKSVNTLAADVMKGAWSPMRLHPLVSSTSNLLNEDKCSKASLVRRLHEDNLNSITDLALLGRKICKALLVLDGGYIPKIADATIFTNISAAKALSDLSLRFCDEVTDTAVQMLMDRPKHNCSRLQRLVLCNCRGLSADATFAPARFPWFALALC</sequence>